<organism evidence="1 2">
    <name type="scientific">Massilia horti</name>
    <dbReference type="NCBI Taxonomy" id="2562153"/>
    <lineage>
        <taxon>Bacteria</taxon>
        <taxon>Pseudomonadati</taxon>
        <taxon>Pseudomonadota</taxon>
        <taxon>Betaproteobacteria</taxon>
        <taxon>Burkholderiales</taxon>
        <taxon>Oxalobacteraceae</taxon>
        <taxon>Telluria group</taxon>
        <taxon>Massilia</taxon>
    </lineage>
</organism>
<sequence>MISRYKLVALDDAAAGMVLADEVRDRLGNVLLAQGAALSESLLQALRRRGVESIRIEEDGLSPEQLAAERERVSARLAHLFRKPHSGAANATLRAELTAYRMEQLK</sequence>
<dbReference type="EMBL" id="SPUM01000061">
    <property type="protein sequence ID" value="TFW32343.1"/>
    <property type="molecule type" value="Genomic_DNA"/>
</dbReference>
<protein>
    <submittedName>
        <fullName evidence="1">Uncharacterized protein</fullName>
    </submittedName>
</protein>
<dbReference type="RefSeq" id="WP_135189674.1">
    <property type="nucleotide sequence ID" value="NZ_SPUM01000061.1"/>
</dbReference>
<gene>
    <name evidence="1" type="ORF">E4O92_10275</name>
</gene>
<accession>A0A4Y9SZK0</accession>
<dbReference type="OrthoDB" id="8720172at2"/>
<name>A0A4Y9SZK0_9BURK</name>
<dbReference type="AlphaFoldDB" id="A0A4Y9SZK0"/>
<evidence type="ECO:0000313" key="1">
    <source>
        <dbReference type="EMBL" id="TFW32343.1"/>
    </source>
</evidence>
<dbReference type="Proteomes" id="UP000297258">
    <property type="component" value="Unassembled WGS sequence"/>
</dbReference>
<comment type="caution">
    <text evidence="1">The sequence shown here is derived from an EMBL/GenBank/DDBJ whole genome shotgun (WGS) entry which is preliminary data.</text>
</comment>
<reference evidence="1 2" key="1">
    <citation type="submission" date="2019-03" db="EMBL/GenBank/DDBJ databases">
        <title>Draft genome of Massilia hortus sp. nov., a novel bacterial species of the Oxalobacteraceae family.</title>
        <authorList>
            <person name="Peta V."/>
            <person name="Raths R."/>
            <person name="Bucking H."/>
        </authorList>
    </citation>
    <scope>NUCLEOTIDE SEQUENCE [LARGE SCALE GENOMIC DNA]</scope>
    <source>
        <strain evidence="1 2">ONC3</strain>
    </source>
</reference>
<proteinExistence type="predicted"/>
<evidence type="ECO:0000313" key="2">
    <source>
        <dbReference type="Proteomes" id="UP000297258"/>
    </source>
</evidence>
<keyword evidence="2" id="KW-1185">Reference proteome</keyword>